<dbReference type="GeneID" id="19947157"/>
<dbReference type="InParanoid" id="T0QQY6"/>
<evidence type="ECO:0000313" key="2">
    <source>
        <dbReference type="Proteomes" id="UP000030762"/>
    </source>
</evidence>
<gene>
    <name evidence="1" type="ORF">SDRG_06430</name>
</gene>
<proteinExistence type="predicted"/>
<name>T0QQY6_SAPDV</name>
<dbReference type="OrthoDB" id="67665at2759"/>
<dbReference type="OMA" id="GQCHWIE"/>
<keyword evidence="2" id="KW-1185">Reference proteome</keyword>
<reference evidence="1 2" key="1">
    <citation type="submission" date="2012-04" db="EMBL/GenBank/DDBJ databases">
        <title>The Genome Sequence of Saprolegnia declina VS20.</title>
        <authorList>
            <consortium name="The Broad Institute Genome Sequencing Platform"/>
            <person name="Russ C."/>
            <person name="Nusbaum C."/>
            <person name="Tyler B."/>
            <person name="van West P."/>
            <person name="Dieguez-Uribeondo J."/>
            <person name="de Bruijn I."/>
            <person name="Tripathy S."/>
            <person name="Jiang R."/>
            <person name="Young S.K."/>
            <person name="Zeng Q."/>
            <person name="Gargeya S."/>
            <person name="Fitzgerald M."/>
            <person name="Haas B."/>
            <person name="Abouelleil A."/>
            <person name="Alvarado L."/>
            <person name="Arachchi H.M."/>
            <person name="Berlin A."/>
            <person name="Chapman S.B."/>
            <person name="Goldberg J."/>
            <person name="Griggs A."/>
            <person name="Gujja S."/>
            <person name="Hansen M."/>
            <person name="Howarth C."/>
            <person name="Imamovic A."/>
            <person name="Larimer J."/>
            <person name="McCowen C."/>
            <person name="Montmayeur A."/>
            <person name="Murphy C."/>
            <person name="Neiman D."/>
            <person name="Pearson M."/>
            <person name="Priest M."/>
            <person name="Roberts A."/>
            <person name="Saif S."/>
            <person name="Shea T."/>
            <person name="Sisk P."/>
            <person name="Sykes S."/>
            <person name="Wortman J."/>
            <person name="Nusbaum C."/>
            <person name="Birren B."/>
        </authorList>
    </citation>
    <scope>NUCLEOTIDE SEQUENCE [LARGE SCALE GENOMIC DNA]</scope>
    <source>
        <strain evidence="1 2">VS20</strain>
    </source>
</reference>
<dbReference type="EMBL" id="JH767148">
    <property type="protein sequence ID" value="EQC36325.1"/>
    <property type="molecule type" value="Genomic_DNA"/>
</dbReference>
<dbReference type="RefSeq" id="XP_008610431.1">
    <property type="nucleotide sequence ID" value="XM_008612209.1"/>
</dbReference>
<sequence length="549" mass="61489">MQRVTPSMSPQPSGGTPVQLNLVSLLLASLVGAYVASAPLHAYVYEDLPWALDPPPVLMPNATWAQTEAFWLLFAKDRFTSETFLDGTSYSHDPTTNTDIYRMVLNLLEPIPLEKCHSNFLTKLNNGAILSNGLQETLCNFAASPNASLAASVGACQDNKLGGIQQSVVCVWLAPGDDLTLHANSSSTSGLYTYYNIFLMRPSIPFLYAKLTWRVALVMQIGYRLYFDYFRHCRELLRDCALVEGPRCEVFFGDPTSLILLDPWITLVMSLDVWLSAAVIGSSTLAAAQMDDTWQFLLGCLYLARMEWIAYFSLAIASRILKRLHLEGRFTPVDPTLVSITATLIAGPLTYQQGQSVFFTRLYLWLFNTKAPDPHTIEIGYGIFFFLCSVALTPIVLGLASCPSMQSTVVPTETYMVLRYALPSFNDVKHRFLWALQLRCRAKYRRLHHFGGTIYSFYDAYPNFRKFPSLSQRGLDCYIVVYAAHDDLPCDCIRVSLYSCVDKTQTSLVIAKADEEAPFGHLTIEANTTTRAISFVVIEPPHGQCHWIE</sequence>
<protein>
    <submittedName>
        <fullName evidence="1">Uncharacterized protein</fullName>
    </submittedName>
</protein>
<dbReference type="VEuPathDB" id="FungiDB:SDRG_06430"/>
<evidence type="ECO:0000313" key="1">
    <source>
        <dbReference type="EMBL" id="EQC36325.1"/>
    </source>
</evidence>
<organism evidence="1 2">
    <name type="scientific">Saprolegnia diclina (strain VS20)</name>
    <dbReference type="NCBI Taxonomy" id="1156394"/>
    <lineage>
        <taxon>Eukaryota</taxon>
        <taxon>Sar</taxon>
        <taxon>Stramenopiles</taxon>
        <taxon>Oomycota</taxon>
        <taxon>Saprolegniomycetes</taxon>
        <taxon>Saprolegniales</taxon>
        <taxon>Saprolegniaceae</taxon>
        <taxon>Saprolegnia</taxon>
    </lineage>
</organism>
<dbReference type="AlphaFoldDB" id="T0QQY6"/>
<dbReference type="Proteomes" id="UP000030762">
    <property type="component" value="Unassembled WGS sequence"/>
</dbReference>
<accession>T0QQY6</accession>